<organism evidence="1 2">
    <name type="scientific">candidate division MSBL1 archaeon SCGC-AAA261F17</name>
    <dbReference type="NCBI Taxonomy" id="1698274"/>
    <lineage>
        <taxon>Archaea</taxon>
        <taxon>Methanobacteriati</taxon>
        <taxon>Methanobacteriota</taxon>
        <taxon>candidate division MSBL1</taxon>
    </lineage>
</organism>
<evidence type="ECO:0000313" key="1">
    <source>
        <dbReference type="EMBL" id="KXB01721.1"/>
    </source>
</evidence>
<feature type="non-terminal residue" evidence="1">
    <location>
        <position position="1"/>
    </location>
</feature>
<sequence>SQLEFNPTLLRKCTVLDSLTVEGLWFHELKLDRVFNQVSMDTNLANLLTRDSRRSTDFSKVKENAIEFCEEIQVNLTPSEIQAIEQFYDKGEFNPDLITTKNEFHEEIQEYPAITWALQKTRSK</sequence>
<comment type="caution">
    <text evidence="1">The sequence shown here is derived from an EMBL/GenBank/DDBJ whole genome shotgun (WGS) entry which is preliminary data.</text>
</comment>
<keyword evidence="2" id="KW-1185">Reference proteome</keyword>
<dbReference type="Proteomes" id="UP000070035">
    <property type="component" value="Unassembled WGS sequence"/>
</dbReference>
<accession>A0A133V5K4</accession>
<proteinExistence type="predicted"/>
<name>A0A133V5K4_9EURY</name>
<gene>
    <name evidence="1" type="ORF">AKJ44_02240</name>
</gene>
<dbReference type="AlphaFoldDB" id="A0A133V5K4"/>
<evidence type="ECO:0000313" key="2">
    <source>
        <dbReference type="Proteomes" id="UP000070035"/>
    </source>
</evidence>
<protein>
    <submittedName>
        <fullName evidence="1">Uncharacterized protein</fullName>
    </submittedName>
</protein>
<reference evidence="1 2" key="1">
    <citation type="journal article" date="2016" name="Sci. Rep.">
        <title>Metabolic traits of an uncultured archaeal lineage -MSBL1- from brine pools of the Red Sea.</title>
        <authorList>
            <person name="Mwirichia R."/>
            <person name="Alam I."/>
            <person name="Rashid M."/>
            <person name="Vinu M."/>
            <person name="Ba-Alawi W."/>
            <person name="Anthony Kamau A."/>
            <person name="Kamanda Ngugi D."/>
            <person name="Goker M."/>
            <person name="Klenk H.P."/>
            <person name="Bajic V."/>
            <person name="Stingl U."/>
        </authorList>
    </citation>
    <scope>NUCLEOTIDE SEQUENCE [LARGE SCALE GENOMIC DNA]</scope>
    <source>
        <strain evidence="1">SCGC-AAA261F17</strain>
    </source>
</reference>
<dbReference type="EMBL" id="LHXY01000029">
    <property type="protein sequence ID" value="KXB01721.1"/>
    <property type="molecule type" value="Genomic_DNA"/>
</dbReference>